<dbReference type="EMBL" id="JBHLYW010000008">
    <property type="protein sequence ID" value="MFC0077491.1"/>
    <property type="molecule type" value="Genomic_DNA"/>
</dbReference>
<dbReference type="InterPro" id="IPR002577">
    <property type="entry name" value="HTH_HxlR"/>
</dbReference>
<dbReference type="InterPro" id="IPR036388">
    <property type="entry name" value="WH-like_DNA-bd_sf"/>
</dbReference>
<keyword evidence="6" id="KW-1185">Reference proteome</keyword>
<evidence type="ECO:0000256" key="3">
    <source>
        <dbReference type="ARBA" id="ARBA00023163"/>
    </source>
</evidence>
<comment type="caution">
    <text evidence="5">The sequence shown here is derived from an EMBL/GenBank/DDBJ whole genome shotgun (WGS) entry which is preliminary data.</text>
</comment>
<dbReference type="SUPFAM" id="SSF46785">
    <property type="entry name" value="Winged helix' DNA-binding domain"/>
    <property type="match status" value="1"/>
</dbReference>
<dbReference type="Proteomes" id="UP001589734">
    <property type="component" value="Unassembled WGS sequence"/>
</dbReference>
<reference evidence="5 6" key="1">
    <citation type="submission" date="2024-09" db="EMBL/GenBank/DDBJ databases">
        <authorList>
            <person name="Sun Q."/>
            <person name="Mori K."/>
        </authorList>
    </citation>
    <scope>NUCLEOTIDE SEQUENCE [LARGE SCALE GENOMIC DNA]</scope>
    <source>
        <strain evidence="5 6">CGMCC 1.12926</strain>
    </source>
</reference>
<proteinExistence type="predicted"/>
<evidence type="ECO:0000259" key="4">
    <source>
        <dbReference type="PROSITE" id="PS51118"/>
    </source>
</evidence>
<dbReference type="InterPro" id="IPR036390">
    <property type="entry name" value="WH_DNA-bd_sf"/>
</dbReference>
<dbReference type="Pfam" id="PF01638">
    <property type="entry name" value="HxlR"/>
    <property type="match status" value="1"/>
</dbReference>
<feature type="domain" description="HTH hxlR-type" evidence="4">
    <location>
        <begin position="52"/>
        <end position="155"/>
    </location>
</feature>
<dbReference type="PANTHER" id="PTHR33204">
    <property type="entry name" value="TRANSCRIPTIONAL REGULATOR, MARR FAMILY"/>
    <property type="match status" value="1"/>
</dbReference>
<keyword evidence="3" id="KW-0804">Transcription</keyword>
<dbReference type="Gene3D" id="1.10.10.10">
    <property type="entry name" value="Winged helix-like DNA-binding domain superfamily/Winged helix DNA-binding domain"/>
    <property type="match status" value="1"/>
</dbReference>
<gene>
    <name evidence="5" type="ORF">ACFFLS_10595</name>
</gene>
<evidence type="ECO:0000256" key="2">
    <source>
        <dbReference type="ARBA" id="ARBA00023125"/>
    </source>
</evidence>
<dbReference type="RefSeq" id="WP_379684967.1">
    <property type="nucleotide sequence ID" value="NZ_JBHLYW010000008.1"/>
</dbReference>
<protein>
    <submittedName>
        <fullName evidence="5">Winged helix-turn-helix transcriptional regulator</fullName>
    </submittedName>
</protein>
<dbReference type="PROSITE" id="PS51118">
    <property type="entry name" value="HTH_HXLR"/>
    <property type="match status" value="1"/>
</dbReference>
<name>A0ABV6BPZ7_9FLAO</name>
<keyword evidence="2" id="KW-0238">DNA-binding</keyword>
<sequence>MISIFFKLLETKLSYIRLQFISRYLKVSNLQYRIMKESSEKQIDNKAFSEECNVVLMAVSDALYAIGGKWKLMIIISMARGNKRFTEIQRQVNGISARVLSSELKELEINGFIVKKVAVGYPVSIEYELLPYSQTLQEVVEAMTKWGMQHRQKIKTERSSVNSKKRE</sequence>
<evidence type="ECO:0000313" key="5">
    <source>
        <dbReference type="EMBL" id="MFC0077491.1"/>
    </source>
</evidence>
<accession>A0ABV6BPZ7</accession>
<evidence type="ECO:0000313" key="6">
    <source>
        <dbReference type="Proteomes" id="UP001589734"/>
    </source>
</evidence>
<keyword evidence="1" id="KW-0805">Transcription regulation</keyword>
<evidence type="ECO:0000256" key="1">
    <source>
        <dbReference type="ARBA" id="ARBA00023015"/>
    </source>
</evidence>
<organism evidence="5 6">
    <name type="scientific">Flavobacterium procerum</name>
    <dbReference type="NCBI Taxonomy" id="1455569"/>
    <lineage>
        <taxon>Bacteria</taxon>
        <taxon>Pseudomonadati</taxon>
        <taxon>Bacteroidota</taxon>
        <taxon>Flavobacteriia</taxon>
        <taxon>Flavobacteriales</taxon>
        <taxon>Flavobacteriaceae</taxon>
        <taxon>Flavobacterium</taxon>
    </lineage>
</organism>